<evidence type="ECO:0000259" key="4">
    <source>
        <dbReference type="Pfam" id="PF00441"/>
    </source>
</evidence>
<evidence type="ECO:0000256" key="2">
    <source>
        <dbReference type="ARBA" id="ARBA00022946"/>
    </source>
</evidence>
<comment type="caution">
    <text evidence="5">The sequence shown here is derived from an EMBL/GenBank/DDBJ whole genome shotgun (WGS) entry which is preliminary data.</text>
</comment>
<dbReference type="Pfam" id="PF00441">
    <property type="entry name" value="Acyl-CoA_dh_1"/>
    <property type="match status" value="1"/>
</dbReference>
<dbReference type="InterPro" id="IPR009075">
    <property type="entry name" value="AcylCo_DH/oxidase_C"/>
</dbReference>
<gene>
    <name evidence="5" type="ORF">GCM10022232_64940</name>
</gene>
<name>A0ABP7SMB9_9ACTN</name>
<dbReference type="SUPFAM" id="SSF47203">
    <property type="entry name" value="Acyl-CoA dehydrogenase C-terminal domain-like"/>
    <property type="match status" value="1"/>
</dbReference>
<proteinExistence type="predicted"/>
<keyword evidence="3" id="KW-0560">Oxidoreductase</keyword>
<sequence length="187" mass="20278">MMTSEGPYRWQPLVGGNGAVISESPWGPDDEIGRVNWITDESQREVLSRIVPGSSYDLAVSLFIGTPVEVRFGLLFGAVGAVRDCIQAAIEYADSRVQFGKPISAFQLTQKSLVDMSVSLGNAPLLALHLGRVKDQGRIRPDQISVGKLNNVREAITIARECRTILGATASPWSTHRGDTPTTWSPS</sequence>
<keyword evidence="1" id="KW-0285">Flavoprotein</keyword>
<reference evidence="6" key="1">
    <citation type="journal article" date="2019" name="Int. J. Syst. Evol. Microbiol.">
        <title>The Global Catalogue of Microorganisms (GCM) 10K type strain sequencing project: providing services to taxonomists for standard genome sequencing and annotation.</title>
        <authorList>
            <consortium name="The Broad Institute Genomics Platform"/>
            <consortium name="The Broad Institute Genome Sequencing Center for Infectious Disease"/>
            <person name="Wu L."/>
            <person name="Ma J."/>
        </authorList>
    </citation>
    <scope>NUCLEOTIDE SEQUENCE [LARGE SCALE GENOMIC DNA]</scope>
    <source>
        <strain evidence="6">JCM 16924</strain>
    </source>
</reference>
<evidence type="ECO:0000256" key="1">
    <source>
        <dbReference type="ARBA" id="ARBA00022630"/>
    </source>
</evidence>
<keyword evidence="6" id="KW-1185">Reference proteome</keyword>
<dbReference type="InterPro" id="IPR052033">
    <property type="entry name" value="Glutaryl-CoA_DH_mitochondrial"/>
</dbReference>
<evidence type="ECO:0000313" key="5">
    <source>
        <dbReference type="EMBL" id="GAA4013599.1"/>
    </source>
</evidence>
<evidence type="ECO:0000313" key="6">
    <source>
        <dbReference type="Proteomes" id="UP001500456"/>
    </source>
</evidence>
<evidence type="ECO:0000256" key="3">
    <source>
        <dbReference type="ARBA" id="ARBA00023002"/>
    </source>
</evidence>
<dbReference type="InterPro" id="IPR036250">
    <property type="entry name" value="AcylCo_DH-like_C"/>
</dbReference>
<dbReference type="Gene3D" id="1.20.140.10">
    <property type="entry name" value="Butyryl-CoA Dehydrogenase, subunit A, domain 3"/>
    <property type="match status" value="1"/>
</dbReference>
<accession>A0ABP7SMB9</accession>
<keyword evidence="2" id="KW-0809">Transit peptide</keyword>
<dbReference type="PANTHER" id="PTHR42807">
    <property type="entry name" value="GLUTARYL-COA DEHYDROGENASE, MITOCHONDRIAL"/>
    <property type="match status" value="1"/>
</dbReference>
<dbReference type="PANTHER" id="PTHR42807:SF1">
    <property type="entry name" value="GLUTARYL-COA DEHYDROGENASE, MITOCHONDRIAL"/>
    <property type="match status" value="1"/>
</dbReference>
<dbReference type="EMBL" id="BAAAZX010000021">
    <property type="protein sequence ID" value="GAA4013599.1"/>
    <property type="molecule type" value="Genomic_DNA"/>
</dbReference>
<dbReference type="Proteomes" id="UP001500456">
    <property type="component" value="Unassembled WGS sequence"/>
</dbReference>
<feature type="domain" description="Acyl-CoA dehydrogenase/oxidase C-terminal" evidence="4">
    <location>
        <begin position="71"/>
        <end position="170"/>
    </location>
</feature>
<organism evidence="5 6">
    <name type="scientific">Streptomyces plumbiresistens</name>
    <dbReference type="NCBI Taxonomy" id="511811"/>
    <lineage>
        <taxon>Bacteria</taxon>
        <taxon>Bacillati</taxon>
        <taxon>Actinomycetota</taxon>
        <taxon>Actinomycetes</taxon>
        <taxon>Kitasatosporales</taxon>
        <taxon>Streptomycetaceae</taxon>
        <taxon>Streptomyces</taxon>
    </lineage>
</organism>
<protein>
    <recommendedName>
        <fullName evidence="4">Acyl-CoA dehydrogenase/oxidase C-terminal domain-containing protein</fullName>
    </recommendedName>
</protein>